<dbReference type="Proteomes" id="UP000664161">
    <property type="component" value="Unassembled WGS sequence"/>
</dbReference>
<gene>
    <name evidence="2" type="ORF">J3491_01235</name>
</gene>
<evidence type="ECO:0000313" key="2">
    <source>
        <dbReference type="EMBL" id="MBO1515956.1"/>
    </source>
</evidence>
<evidence type="ECO:0000313" key="3">
    <source>
        <dbReference type="Proteomes" id="UP000664161"/>
    </source>
</evidence>
<sequence>MSTQEFTADNAPTITHNESANRFETTIDGHTGYISYQERDDKLVYDHTIVPKELGGRGLGTALVKHALDYARAHDKKVVPQCSFVASYINRRPEYQDLV</sequence>
<dbReference type="PANTHER" id="PTHR31435:SF9">
    <property type="entry name" value="PROTEIN NATD1"/>
    <property type="match status" value="1"/>
</dbReference>
<dbReference type="Pfam" id="PF14542">
    <property type="entry name" value="Acetyltransf_CG"/>
    <property type="match status" value="1"/>
</dbReference>
<dbReference type="Gene3D" id="3.40.630.30">
    <property type="match status" value="1"/>
</dbReference>
<dbReference type="InterPro" id="IPR016181">
    <property type="entry name" value="Acyl_CoA_acyltransferase"/>
</dbReference>
<name>A0AAW4IQK6_9GAMM</name>
<evidence type="ECO:0000259" key="1">
    <source>
        <dbReference type="PROSITE" id="PS51729"/>
    </source>
</evidence>
<dbReference type="InterPro" id="IPR045057">
    <property type="entry name" value="Gcn5-rel_NAT"/>
</dbReference>
<feature type="domain" description="N-acetyltransferase" evidence="1">
    <location>
        <begin position="15"/>
        <end position="99"/>
    </location>
</feature>
<comment type="caution">
    <text evidence="2">The sequence shown here is derived from an EMBL/GenBank/DDBJ whole genome shotgun (WGS) entry which is preliminary data.</text>
</comment>
<keyword evidence="3" id="KW-1185">Reference proteome</keyword>
<organism evidence="2 3">
    <name type="scientific">Psychrobacter halodurans</name>
    <dbReference type="NCBI Taxonomy" id="2818439"/>
    <lineage>
        <taxon>Bacteria</taxon>
        <taxon>Pseudomonadati</taxon>
        <taxon>Pseudomonadota</taxon>
        <taxon>Gammaproteobacteria</taxon>
        <taxon>Moraxellales</taxon>
        <taxon>Moraxellaceae</taxon>
        <taxon>Psychrobacter</taxon>
    </lineage>
</organism>
<dbReference type="AlphaFoldDB" id="A0AAW4IQK6"/>
<dbReference type="EMBL" id="JAGBKN010000002">
    <property type="protein sequence ID" value="MBO1515956.1"/>
    <property type="molecule type" value="Genomic_DNA"/>
</dbReference>
<dbReference type="RefSeq" id="WP_105244600.1">
    <property type="nucleotide sequence ID" value="NZ_JAGBKN010000002.1"/>
</dbReference>
<dbReference type="PANTHER" id="PTHR31435">
    <property type="entry name" value="PROTEIN NATD1"/>
    <property type="match status" value="1"/>
</dbReference>
<dbReference type="CDD" id="cd04301">
    <property type="entry name" value="NAT_SF"/>
    <property type="match status" value="1"/>
</dbReference>
<protein>
    <submittedName>
        <fullName evidence="2">N-acetyltransferase</fullName>
    </submittedName>
</protein>
<proteinExistence type="predicted"/>
<accession>A0AAW4IQK6</accession>
<dbReference type="SUPFAM" id="SSF55729">
    <property type="entry name" value="Acyl-CoA N-acyltransferases (Nat)"/>
    <property type="match status" value="1"/>
</dbReference>
<dbReference type="PROSITE" id="PS51729">
    <property type="entry name" value="GNAT_YJDJ"/>
    <property type="match status" value="1"/>
</dbReference>
<dbReference type="InterPro" id="IPR031165">
    <property type="entry name" value="GNAT_YJDJ"/>
</dbReference>
<reference evidence="2 3" key="1">
    <citation type="submission" date="2021-03" db="EMBL/GenBank/DDBJ databases">
        <authorList>
            <person name="Shang D.-D."/>
            <person name="Du Z.-J."/>
            <person name="Chen G.-J."/>
        </authorList>
    </citation>
    <scope>NUCLEOTIDE SEQUENCE [LARGE SCALE GENOMIC DNA]</scope>
    <source>
        <strain evidence="2 3">F2608</strain>
    </source>
</reference>